<accession>A0ABV1FLL4</accession>
<protein>
    <submittedName>
        <fullName evidence="2">DUF6056 family protein</fullName>
    </submittedName>
</protein>
<dbReference type="Proteomes" id="UP001438008">
    <property type="component" value="Unassembled WGS sequence"/>
</dbReference>
<proteinExistence type="predicted"/>
<dbReference type="EMBL" id="JBBMFE010000022">
    <property type="protein sequence ID" value="MEQ2473997.1"/>
    <property type="molecule type" value="Genomic_DNA"/>
</dbReference>
<feature type="transmembrane region" description="Helical" evidence="1">
    <location>
        <begin position="319"/>
        <end position="338"/>
    </location>
</feature>
<comment type="caution">
    <text evidence="2">The sequence shown here is derived from an EMBL/GenBank/DDBJ whole genome shotgun (WGS) entry which is preliminary data.</text>
</comment>
<feature type="transmembrane region" description="Helical" evidence="1">
    <location>
        <begin position="20"/>
        <end position="40"/>
    </location>
</feature>
<keyword evidence="1" id="KW-1133">Transmembrane helix</keyword>
<feature type="transmembrane region" description="Helical" evidence="1">
    <location>
        <begin position="102"/>
        <end position="124"/>
    </location>
</feature>
<organism evidence="2 3">
    <name type="scientific">Laedolimicola intestinihominis</name>
    <dbReference type="NCBI Taxonomy" id="3133166"/>
    <lineage>
        <taxon>Bacteria</taxon>
        <taxon>Bacillati</taxon>
        <taxon>Bacillota</taxon>
        <taxon>Clostridia</taxon>
        <taxon>Lachnospirales</taxon>
        <taxon>Lachnospiraceae</taxon>
        <taxon>Laedolimicola</taxon>
    </lineage>
</organism>
<evidence type="ECO:0000256" key="1">
    <source>
        <dbReference type="SAM" id="Phobius"/>
    </source>
</evidence>
<feature type="transmembrane region" description="Helical" evidence="1">
    <location>
        <begin position="359"/>
        <end position="376"/>
    </location>
</feature>
<keyword evidence="1" id="KW-0812">Transmembrane</keyword>
<evidence type="ECO:0000313" key="3">
    <source>
        <dbReference type="Proteomes" id="UP001438008"/>
    </source>
</evidence>
<name>A0ABV1FLL4_9FIRM</name>
<feature type="transmembrane region" description="Helical" evidence="1">
    <location>
        <begin position="136"/>
        <end position="153"/>
    </location>
</feature>
<feature type="transmembrane region" description="Helical" evidence="1">
    <location>
        <begin position="165"/>
        <end position="184"/>
    </location>
</feature>
<feature type="transmembrane region" description="Helical" evidence="1">
    <location>
        <begin position="241"/>
        <end position="258"/>
    </location>
</feature>
<keyword evidence="3" id="KW-1185">Reference proteome</keyword>
<reference evidence="2 3" key="1">
    <citation type="submission" date="2024-03" db="EMBL/GenBank/DDBJ databases">
        <title>Human intestinal bacterial collection.</title>
        <authorList>
            <person name="Pauvert C."/>
            <person name="Hitch T.C.A."/>
            <person name="Clavel T."/>
        </authorList>
    </citation>
    <scope>NUCLEOTIDE SEQUENCE [LARGE SCALE GENOMIC DNA]</scope>
    <source>
        <strain evidence="2 3">CLA-AA-H132</strain>
    </source>
</reference>
<evidence type="ECO:0000313" key="2">
    <source>
        <dbReference type="EMBL" id="MEQ2473997.1"/>
    </source>
</evidence>
<dbReference type="RefSeq" id="WP_349165493.1">
    <property type="nucleotide sequence ID" value="NZ_JBBMFE010000022.1"/>
</dbReference>
<feature type="transmembrane region" description="Helical" evidence="1">
    <location>
        <begin position="295"/>
        <end position="313"/>
    </location>
</feature>
<dbReference type="InterPro" id="IPR045691">
    <property type="entry name" value="DUF6056"/>
</dbReference>
<sequence>MPRRIRHTIAKLSLAEKLCFIMLTLFLISLLPVCRLAFYAHPAGDDYAYGVAAHLAWTDTHSLSAVLAAAVSNVKGYYTSWQGTYSSIFLMSLQPAIFSQRLYFLTTFLMLFMVIGSIFSLFHVLFTRYIPLSRSLRLMLSLALSFLCVHVIDEGKSAFYWYNGALHYTFMHSCMLFFFALLLLYMKEEKRSKRVFFLLCCCFLAFVIGGANYITGLLSPVILLALLLLCIPAHEKRGLGGILPLLIMLIGFFINVRAPGNAVRIAAQLDSMGPVEAVYYSFVYAVKGIGEWTNLYVIFFAVLLAPFLFRALSGCRFSFPLPGIVLGFSFCLVAASYTPSLYSMGHTYIFGRSLNVMRMLFYLLFFLNLVYCIGWLCTRFPKAAADFTVSSGLKKSFLASLALAFFALVIFSDKDCITGLSAADSLHKQYAQTYHRETLYRYSLITQGPDEVWVPNLSVCPTLLDPQELSEDPSDYRNSSLAAWYGISTIHMSKIY</sequence>
<gene>
    <name evidence="2" type="ORF">WMO29_16115</name>
</gene>
<keyword evidence="1" id="KW-0472">Membrane</keyword>
<feature type="transmembrane region" description="Helical" evidence="1">
    <location>
        <begin position="396"/>
        <end position="412"/>
    </location>
</feature>
<dbReference type="Pfam" id="PF19528">
    <property type="entry name" value="DUF6056"/>
    <property type="match status" value="1"/>
</dbReference>
<feature type="transmembrane region" description="Helical" evidence="1">
    <location>
        <begin position="196"/>
        <end position="229"/>
    </location>
</feature>